<dbReference type="Gene3D" id="3.30.70.270">
    <property type="match status" value="1"/>
</dbReference>
<organism evidence="6">
    <name type="scientific">Riboviria sp</name>
    <dbReference type="NCBI Taxonomy" id="2585031"/>
    <lineage>
        <taxon>Viruses</taxon>
        <taxon>Riboviria</taxon>
    </lineage>
</organism>
<dbReference type="PROSITE" id="PS50507">
    <property type="entry name" value="RDRP_SSRNA_POS"/>
    <property type="match status" value="1"/>
</dbReference>
<proteinExistence type="predicted"/>
<accession>A0A6M3YNJ8</accession>
<dbReference type="CDD" id="cd23179">
    <property type="entry name" value="ps_ssRNAv_Tolivirales_RdRp"/>
    <property type="match status" value="1"/>
</dbReference>
<protein>
    <recommendedName>
        <fullName evidence="4">RNA-directed RNA polymerase</fullName>
        <ecNumber evidence="4">2.7.7.48</ecNumber>
    </recommendedName>
</protein>
<sequence length="506" mass="57933">MYVVNPQRFGYQVAIHNSCTCNELVSLHNRHLIDRTLREYCKDYMLGKFKEVSGGWAIPSERMSYDEVIRCYRGAKKRMYTFAKLELVKYGLRSSDANVRMFVKFDKYDAEEIATKAPRAIQYRHARYNLVLASYLKSFEAKFYQLPSKNGLRVITKGLNPVEVAGLLLEKSRLFDEPVYLSCDHSKFDSSVNVDHLKFEHGIYNKVFKDTQLKFLLKKQLYNKGFSRNGIRYSVLGTRMSGDYNTGLGNCLLNRAVLESMLIGLKHEIMLDGDDSIVIVERRDLRKVDLDHFRRCGFTTEVTQTEDISEVTYCKRRLCHSNPPMMVRNPIRAMSNMAVTAYNYGALGFKYWALGALECERLSNPGIPIFRKFPVAKRIIRDSDYHRKLENVCDTVECSEVALSTCWNLSIDTIRMVERDMKYLGWNCDNRIQDAIKHLKGQVNQNNIIHESSHALSTQQASLSGRFCALHASASECWDEIGSPNCGTTSIYGSTSKPGEPSNTTL</sequence>
<dbReference type="InterPro" id="IPR007094">
    <property type="entry name" value="RNA-dir_pol_PSvirus"/>
</dbReference>
<name>A0A6M3YNJ8_9VIRU</name>
<keyword evidence="4" id="KW-0547">Nucleotide-binding</keyword>
<keyword evidence="2 4" id="KW-0548">Nucleotidyltransferase</keyword>
<keyword evidence="4" id="KW-0696">RNA-directed RNA polymerase</keyword>
<evidence type="ECO:0000259" key="5">
    <source>
        <dbReference type="PROSITE" id="PS50507"/>
    </source>
</evidence>
<dbReference type="Pfam" id="PF00998">
    <property type="entry name" value="RdRP_3"/>
    <property type="match status" value="1"/>
</dbReference>
<keyword evidence="3 4" id="KW-0693">Viral RNA replication</keyword>
<keyword evidence="1 4" id="KW-0808">Transferase</keyword>
<dbReference type="InterPro" id="IPR043502">
    <property type="entry name" value="DNA/RNA_pol_sf"/>
</dbReference>
<dbReference type="SUPFAM" id="SSF56672">
    <property type="entry name" value="DNA/RNA polymerases"/>
    <property type="match status" value="1"/>
</dbReference>
<dbReference type="GO" id="GO:0000166">
    <property type="term" value="F:nucleotide binding"/>
    <property type="evidence" value="ECO:0007669"/>
    <property type="project" value="UniProtKB-KW"/>
</dbReference>
<dbReference type="GO" id="GO:0039694">
    <property type="term" value="P:viral RNA genome replication"/>
    <property type="evidence" value="ECO:0007669"/>
    <property type="project" value="InterPro"/>
</dbReference>
<dbReference type="EC" id="2.7.7.48" evidence="4"/>
<dbReference type="GO" id="GO:0003968">
    <property type="term" value="F:RNA-directed RNA polymerase activity"/>
    <property type="evidence" value="ECO:0007669"/>
    <property type="project" value="UniProtKB-KW"/>
</dbReference>
<reference evidence="6" key="1">
    <citation type="submission" date="2020-01" db="EMBL/GenBank/DDBJ databases">
        <title>Viral genomes from wild and zoo birds in China.</title>
        <authorList>
            <person name="Zhao M."/>
            <person name="Shan L.T."/>
            <person name="Yang X.S."/>
            <person name="Zhang W."/>
        </authorList>
    </citation>
    <scope>NUCLEOTIDE SEQUENCE</scope>
    <source>
        <strain evidence="6">Wpk139shi05</strain>
    </source>
</reference>
<feature type="domain" description="RdRp catalytic" evidence="5">
    <location>
        <begin position="178"/>
        <end position="288"/>
    </location>
</feature>
<dbReference type="GO" id="GO:0003723">
    <property type="term" value="F:RNA binding"/>
    <property type="evidence" value="ECO:0007669"/>
    <property type="project" value="InterPro"/>
</dbReference>
<evidence type="ECO:0000256" key="1">
    <source>
        <dbReference type="ARBA" id="ARBA00022679"/>
    </source>
</evidence>
<comment type="catalytic activity">
    <reaction evidence="4">
        <text>RNA(n) + a ribonucleoside 5'-triphosphate = RNA(n+1) + diphosphate</text>
        <dbReference type="Rhea" id="RHEA:21248"/>
        <dbReference type="Rhea" id="RHEA-COMP:14527"/>
        <dbReference type="Rhea" id="RHEA-COMP:17342"/>
        <dbReference type="ChEBI" id="CHEBI:33019"/>
        <dbReference type="ChEBI" id="CHEBI:61557"/>
        <dbReference type="ChEBI" id="CHEBI:140395"/>
        <dbReference type="EC" id="2.7.7.48"/>
    </reaction>
</comment>
<evidence type="ECO:0000256" key="3">
    <source>
        <dbReference type="ARBA" id="ARBA00022953"/>
    </source>
</evidence>
<evidence type="ECO:0000256" key="4">
    <source>
        <dbReference type="RuleBase" id="RU363062"/>
    </source>
</evidence>
<dbReference type="InterPro" id="IPR002166">
    <property type="entry name" value="RNA_pol_HCV"/>
</dbReference>
<dbReference type="EMBL" id="MN933897">
    <property type="protein sequence ID" value="QJI53482.1"/>
    <property type="molecule type" value="Genomic_RNA"/>
</dbReference>
<evidence type="ECO:0000256" key="2">
    <source>
        <dbReference type="ARBA" id="ARBA00022695"/>
    </source>
</evidence>
<evidence type="ECO:0000313" key="6">
    <source>
        <dbReference type="EMBL" id="QJI53482.1"/>
    </source>
</evidence>
<dbReference type="InterPro" id="IPR043128">
    <property type="entry name" value="Rev_trsase/Diguanyl_cyclase"/>
</dbReference>